<keyword evidence="1" id="KW-0472">Membrane</keyword>
<dbReference type="EMBL" id="MHWB01000004">
    <property type="protein sequence ID" value="OHB02404.1"/>
    <property type="molecule type" value="Genomic_DNA"/>
</dbReference>
<keyword evidence="1" id="KW-1133">Transmembrane helix</keyword>
<feature type="transmembrane region" description="Helical" evidence="1">
    <location>
        <begin position="38"/>
        <end position="59"/>
    </location>
</feature>
<evidence type="ECO:0000313" key="2">
    <source>
        <dbReference type="EMBL" id="OHB02404.1"/>
    </source>
</evidence>
<reference evidence="2 3" key="1">
    <citation type="journal article" date="2016" name="Nat. Commun.">
        <title>Thousands of microbial genomes shed light on interconnected biogeochemical processes in an aquifer system.</title>
        <authorList>
            <person name="Anantharaman K."/>
            <person name="Brown C.T."/>
            <person name="Hug L.A."/>
            <person name="Sharon I."/>
            <person name="Castelle C.J."/>
            <person name="Probst A.J."/>
            <person name="Thomas B.C."/>
            <person name="Singh A."/>
            <person name="Wilkins M.J."/>
            <person name="Karaoz U."/>
            <person name="Brodie E.L."/>
            <person name="Williams K.H."/>
            <person name="Hubbard S.S."/>
            <person name="Banfield J.F."/>
        </authorList>
    </citation>
    <scope>NUCLEOTIDE SEQUENCE [LARGE SCALE GENOMIC DNA]</scope>
</reference>
<comment type="caution">
    <text evidence="2">The sequence shown here is derived from an EMBL/GenBank/DDBJ whole genome shotgun (WGS) entry which is preliminary data.</text>
</comment>
<evidence type="ECO:0000256" key="1">
    <source>
        <dbReference type="SAM" id="Phobius"/>
    </source>
</evidence>
<organism evidence="2 3">
    <name type="scientific">Candidatus Zambryskibacteria bacterium RIFCSPLOWO2_01_FULL_39_39</name>
    <dbReference type="NCBI Taxonomy" id="1802758"/>
    <lineage>
        <taxon>Bacteria</taxon>
        <taxon>Candidatus Zambryskiibacteriota</taxon>
    </lineage>
</organism>
<keyword evidence="1" id="KW-0812">Transmembrane</keyword>
<protein>
    <submittedName>
        <fullName evidence="2">Uncharacterized protein</fullName>
    </submittedName>
</protein>
<gene>
    <name evidence="2" type="ORF">A3A96_00835</name>
</gene>
<proteinExistence type="predicted"/>
<accession>A0A1G2TYU5</accession>
<dbReference type="Proteomes" id="UP000177707">
    <property type="component" value="Unassembled WGS sequence"/>
</dbReference>
<sequence>MNEIRFNSFEPKPALGEEGAQKKEGSGFSAILSKIKKILKIIVVLMVMVAIIFGGIYLYNKYFSKVSSGGVYSAVFLSNGQVYFGKIEENNSKEIILNNVFYLQNSDNSGTAGQSIQGSKFTLIKLGNELHGPTDELFINKQNVLFYEYLRTDSQVVQSIKNYKL</sequence>
<dbReference type="AlphaFoldDB" id="A0A1G2TYU5"/>
<evidence type="ECO:0000313" key="3">
    <source>
        <dbReference type="Proteomes" id="UP000177707"/>
    </source>
</evidence>
<name>A0A1G2TYU5_9BACT</name>
<dbReference type="STRING" id="1802758.A3A96_00835"/>